<evidence type="ECO:0000313" key="11">
    <source>
        <dbReference type="Proteomes" id="UP000001593"/>
    </source>
</evidence>
<dbReference type="Pfam" id="PF05679">
    <property type="entry name" value="CHGN"/>
    <property type="match status" value="1"/>
</dbReference>
<reference evidence="10 11" key="1">
    <citation type="journal article" date="2007" name="Science">
        <title>Sea anemone genome reveals ancestral eumetazoan gene repertoire and genomic organization.</title>
        <authorList>
            <person name="Putnam N.H."/>
            <person name="Srivastava M."/>
            <person name="Hellsten U."/>
            <person name="Dirks B."/>
            <person name="Chapman J."/>
            <person name="Salamov A."/>
            <person name="Terry A."/>
            <person name="Shapiro H."/>
            <person name="Lindquist E."/>
            <person name="Kapitonov V.V."/>
            <person name="Jurka J."/>
            <person name="Genikhovich G."/>
            <person name="Grigoriev I.V."/>
            <person name="Lucas S.M."/>
            <person name="Steele R.E."/>
            <person name="Finnerty J.R."/>
            <person name="Technau U."/>
            <person name="Martindale M.Q."/>
            <person name="Rokhsar D.S."/>
        </authorList>
    </citation>
    <scope>NUCLEOTIDE SEQUENCE [LARGE SCALE GENOMIC DNA]</scope>
    <source>
        <strain evidence="11">CH2 X CH6</strain>
    </source>
</reference>
<dbReference type="InParanoid" id="A7RGI9"/>
<feature type="non-terminal residue" evidence="10">
    <location>
        <position position="307"/>
    </location>
</feature>
<dbReference type="eggNOG" id="KOG3588">
    <property type="taxonomic scope" value="Eukaryota"/>
</dbReference>
<dbReference type="HOGENOM" id="CLU_025958_1_0_1"/>
<evidence type="ECO:0000256" key="8">
    <source>
        <dbReference type="ARBA" id="ARBA00023136"/>
    </source>
</evidence>
<keyword evidence="8" id="KW-0472">Membrane</keyword>
<evidence type="ECO:0000256" key="4">
    <source>
        <dbReference type="ARBA" id="ARBA00022692"/>
    </source>
</evidence>
<evidence type="ECO:0000256" key="1">
    <source>
        <dbReference type="ARBA" id="ARBA00004447"/>
    </source>
</evidence>
<evidence type="ECO:0000313" key="10">
    <source>
        <dbReference type="EMBL" id="EDO49436.1"/>
    </source>
</evidence>
<dbReference type="STRING" id="45351.A7RGI9"/>
<dbReference type="InterPro" id="IPR008428">
    <property type="entry name" value="Chond_GalNAc"/>
</dbReference>
<keyword evidence="3 9" id="KW-0808">Transferase</keyword>
<dbReference type="PANTHER" id="PTHR12369:SF45">
    <property type="entry name" value="HEXOSYLTRANSFERASE"/>
    <property type="match status" value="1"/>
</dbReference>
<name>A7RGI9_NEMVE</name>
<organism evidence="10 11">
    <name type="scientific">Nematostella vectensis</name>
    <name type="common">Starlet sea anemone</name>
    <dbReference type="NCBI Taxonomy" id="45351"/>
    <lineage>
        <taxon>Eukaryota</taxon>
        <taxon>Metazoa</taxon>
        <taxon>Cnidaria</taxon>
        <taxon>Anthozoa</taxon>
        <taxon>Hexacorallia</taxon>
        <taxon>Actiniaria</taxon>
        <taxon>Edwardsiidae</taxon>
        <taxon>Nematostella</taxon>
    </lineage>
</organism>
<dbReference type="EC" id="2.4.1.-" evidence="9"/>
<dbReference type="GO" id="GO:0008376">
    <property type="term" value="F:acetylgalactosaminyltransferase activity"/>
    <property type="evidence" value="ECO:0007669"/>
    <property type="project" value="InterPro"/>
</dbReference>
<keyword evidence="5 9" id="KW-0735">Signal-anchor</keyword>
<accession>A7RGI9</accession>
<dbReference type="SUPFAM" id="SSF53448">
    <property type="entry name" value="Nucleotide-diphospho-sugar transferases"/>
    <property type="match status" value="1"/>
</dbReference>
<comment type="subcellular location">
    <subcellularLocation>
        <location evidence="1 9">Golgi apparatus</location>
        <location evidence="1 9">Golgi stack membrane</location>
        <topology evidence="1 9">Single-pass type II membrane protein</topology>
    </subcellularLocation>
</comment>
<dbReference type="PANTHER" id="PTHR12369">
    <property type="entry name" value="CHONDROITIN SYNTHASE"/>
    <property type="match status" value="1"/>
</dbReference>
<dbReference type="Gene3D" id="3.90.550.10">
    <property type="entry name" value="Spore Coat Polysaccharide Biosynthesis Protein SpsA, Chain A"/>
    <property type="match status" value="1"/>
</dbReference>
<dbReference type="OrthoDB" id="431432at2759"/>
<keyword evidence="6" id="KW-1133">Transmembrane helix</keyword>
<evidence type="ECO:0000256" key="3">
    <source>
        <dbReference type="ARBA" id="ARBA00022679"/>
    </source>
</evidence>
<evidence type="ECO:0000256" key="7">
    <source>
        <dbReference type="ARBA" id="ARBA00023034"/>
    </source>
</evidence>
<dbReference type="InterPro" id="IPR029044">
    <property type="entry name" value="Nucleotide-diphossugar_trans"/>
</dbReference>
<proteinExistence type="inferred from homology"/>
<dbReference type="EMBL" id="DS469509">
    <property type="protein sequence ID" value="EDO49436.1"/>
    <property type="molecule type" value="Genomic_DNA"/>
</dbReference>
<sequence>MDLDLYDGIMRDHRLKGSEYDLYFRTPMLNVYQRVRAVRKLQPLQLVGNVETIDTNHDIINIILPLSGRLDKFKIFMENFVGVCVQWDKRVFLTVVFFGEEGRSEIKSLLVDLSKTHNFTDYKVITLDVPFSRGLGLQKGVLDWDKGNVLMLFCDVDVYFTPEFLEKCRFYTSPGHQVYYPIVFSLYNPEVVYGGSPPPSKEQFKVNRESGYWRTYGFGMACQYRSDFLTTGGFDLSIKGWGMEDVRLYRKYLASNLTVIRAVDRNIFHIYHHKYCSRDLSGKQYISCINSKVKSEGSHTQLGLLAF</sequence>
<dbReference type="OMA" id="QYISCIN"/>
<keyword evidence="4" id="KW-0812">Transmembrane</keyword>
<dbReference type="Proteomes" id="UP000001593">
    <property type="component" value="Unassembled WGS sequence"/>
</dbReference>
<dbReference type="AlphaFoldDB" id="A7RGI9"/>
<evidence type="ECO:0000256" key="2">
    <source>
        <dbReference type="ARBA" id="ARBA00009239"/>
    </source>
</evidence>
<protein>
    <recommendedName>
        <fullName evidence="9">Hexosyltransferase</fullName>
        <ecNumber evidence="9">2.4.1.-</ecNumber>
    </recommendedName>
</protein>
<dbReference type="GO" id="GO:0032580">
    <property type="term" value="C:Golgi cisterna membrane"/>
    <property type="evidence" value="ECO:0007669"/>
    <property type="project" value="UniProtKB-SubCell"/>
</dbReference>
<comment type="similarity">
    <text evidence="2 9">Belongs to the chondroitin N-acetylgalactosaminyltransferase family.</text>
</comment>
<dbReference type="KEGG" id="nve:5521813"/>
<keyword evidence="7 9" id="KW-0333">Golgi apparatus</keyword>
<evidence type="ECO:0000256" key="6">
    <source>
        <dbReference type="ARBA" id="ARBA00022989"/>
    </source>
</evidence>
<dbReference type="PhylomeDB" id="A7RGI9"/>
<evidence type="ECO:0000256" key="5">
    <source>
        <dbReference type="ARBA" id="ARBA00022968"/>
    </source>
</evidence>
<gene>
    <name evidence="10" type="ORF">NEMVEDRAFT_v1g177601</name>
</gene>
<dbReference type="InterPro" id="IPR051227">
    <property type="entry name" value="CS_glycosyltransferase"/>
</dbReference>
<evidence type="ECO:0000256" key="9">
    <source>
        <dbReference type="RuleBase" id="RU364016"/>
    </source>
</evidence>
<dbReference type="FunCoup" id="A7RGI9">
    <property type="interactions" value="170"/>
</dbReference>
<keyword evidence="11" id="KW-1185">Reference proteome</keyword>